<dbReference type="EMBL" id="JAPTMY010000049">
    <property type="protein sequence ID" value="MCZ0859353.1"/>
    <property type="molecule type" value="Genomic_DNA"/>
</dbReference>
<reference evidence="1" key="1">
    <citation type="submission" date="2022-10" db="EMBL/GenBank/DDBJ databases">
        <title>Genome sequence of Actinomyces israelii ATCC 10048.</title>
        <authorList>
            <person name="Watt R.M."/>
            <person name="Tong W.M."/>
        </authorList>
    </citation>
    <scope>NUCLEOTIDE SEQUENCE</scope>
    <source>
        <strain evidence="1">ATCC 10048</strain>
    </source>
</reference>
<protein>
    <submittedName>
        <fullName evidence="1">Uncharacterized protein</fullName>
    </submittedName>
</protein>
<gene>
    <name evidence="1" type="ORF">OHJ16_15045</name>
</gene>
<dbReference type="RefSeq" id="WP_268918575.1">
    <property type="nucleotide sequence ID" value="NZ_JAPTMY010000049.1"/>
</dbReference>
<name>A0ABT4IE19_9ACTO</name>
<accession>A0ABT4IE19</accession>
<evidence type="ECO:0000313" key="2">
    <source>
        <dbReference type="Proteomes" id="UP001072034"/>
    </source>
</evidence>
<organism evidence="1 2">
    <name type="scientific">Actinomyces israelii</name>
    <dbReference type="NCBI Taxonomy" id="1659"/>
    <lineage>
        <taxon>Bacteria</taxon>
        <taxon>Bacillati</taxon>
        <taxon>Actinomycetota</taxon>
        <taxon>Actinomycetes</taxon>
        <taxon>Actinomycetales</taxon>
        <taxon>Actinomycetaceae</taxon>
        <taxon>Actinomyces</taxon>
    </lineage>
</organism>
<evidence type="ECO:0000313" key="1">
    <source>
        <dbReference type="EMBL" id="MCZ0859353.1"/>
    </source>
</evidence>
<sequence length="58" mass="6235">MVGLEGLPAPQSRANIANPRALAPRNTSAALTAHIINLSYEDAIAVELSDLRTLPRRQ</sequence>
<dbReference type="Proteomes" id="UP001072034">
    <property type="component" value="Unassembled WGS sequence"/>
</dbReference>
<comment type="caution">
    <text evidence="1">The sequence shown here is derived from an EMBL/GenBank/DDBJ whole genome shotgun (WGS) entry which is preliminary data.</text>
</comment>
<keyword evidence="2" id="KW-1185">Reference proteome</keyword>
<proteinExistence type="predicted"/>